<keyword evidence="3" id="KW-1185">Reference proteome</keyword>
<evidence type="ECO:0008006" key="4">
    <source>
        <dbReference type="Google" id="ProtNLM"/>
    </source>
</evidence>
<feature type="signal peptide" evidence="1">
    <location>
        <begin position="1"/>
        <end position="23"/>
    </location>
</feature>
<accession>A0AA39CQW5</accession>
<comment type="caution">
    <text evidence="2">The sequence shown here is derived from an EMBL/GenBank/DDBJ whole genome shotgun (WGS) entry which is preliminary data.</text>
</comment>
<evidence type="ECO:0000313" key="2">
    <source>
        <dbReference type="EMBL" id="KAJ9616673.1"/>
    </source>
</evidence>
<dbReference type="Proteomes" id="UP001172673">
    <property type="component" value="Unassembled WGS sequence"/>
</dbReference>
<keyword evidence="1" id="KW-0732">Signal</keyword>
<name>A0AA39CQW5_9EURO</name>
<organism evidence="2 3">
    <name type="scientific">Cladophialophora chaetospira</name>
    <dbReference type="NCBI Taxonomy" id="386627"/>
    <lineage>
        <taxon>Eukaryota</taxon>
        <taxon>Fungi</taxon>
        <taxon>Dikarya</taxon>
        <taxon>Ascomycota</taxon>
        <taxon>Pezizomycotina</taxon>
        <taxon>Eurotiomycetes</taxon>
        <taxon>Chaetothyriomycetidae</taxon>
        <taxon>Chaetothyriales</taxon>
        <taxon>Herpotrichiellaceae</taxon>
        <taxon>Cladophialophora</taxon>
    </lineage>
</organism>
<proteinExistence type="predicted"/>
<evidence type="ECO:0000313" key="3">
    <source>
        <dbReference type="Proteomes" id="UP001172673"/>
    </source>
</evidence>
<evidence type="ECO:0000256" key="1">
    <source>
        <dbReference type="SAM" id="SignalP"/>
    </source>
</evidence>
<dbReference type="AlphaFoldDB" id="A0AA39CQW5"/>
<gene>
    <name evidence="2" type="ORF">H2200_000392</name>
</gene>
<protein>
    <recommendedName>
        <fullName evidence="4">Alginate lyase domain-containing protein</fullName>
    </recommendedName>
</protein>
<sequence>MRALSTLPALMVLFLQLVIQVESSPSQPQKRVNCATDARWQLTSKAWNDASVDRNLASWWKETMKSNPSADFANELASQFGAKSLGFNCSIDSPQTCTVPGCQPYVDNGDPPWPFLALNAVVNLNAYFNRVHDGTQAGQADFTDKAGSIAQTFFPWGDPKLGATDAAIWVDATVGAFFSFLTVPSRAVTAGARAIGSFIQAGLSQLQLDLIPNPSLTLNQGMAAMTAAAGSYAQQWRATIEDWDSTLFSGEVDSQNHTILDYLQGGAFVNLDLPEAQVFEEYWLQSLLSRTINSQWRTRANFVTFAYTDDPDIDIGPNNSKYYSAEDGGVYYLYQWRASKSRLEEPDGMEQLEAIAGGIEPWQVTKSFAESFRLAGFNYTALDTLNGLQSSLNQSSGSYFADGAAAPGFWTIPVCNMTEFWRWNGQYNHTKLAPCCCGDNCTDTRAFILAANLNVHSSFMSQYRHMRL</sequence>
<feature type="chain" id="PRO_5041215080" description="Alginate lyase domain-containing protein" evidence="1">
    <location>
        <begin position="24"/>
        <end position="468"/>
    </location>
</feature>
<dbReference type="EMBL" id="JAPDRK010000001">
    <property type="protein sequence ID" value="KAJ9616673.1"/>
    <property type="molecule type" value="Genomic_DNA"/>
</dbReference>
<reference evidence="2" key="1">
    <citation type="submission" date="2022-10" db="EMBL/GenBank/DDBJ databases">
        <title>Culturing micro-colonial fungi from biological soil crusts in the Mojave desert and describing Neophaeococcomyces mojavensis, and introducing the new genera and species Taxawa tesnikishii.</title>
        <authorList>
            <person name="Kurbessoian T."/>
            <person name="Stajich J.E."/>
        </authorList>
    </citation>
    <scope>NUCLEOTIDE SEQUENCE</scope>
    <source>
        <strain evidence="2">TK_41</strain>
    </source>
</reference>